<evidence type="ECO:0000313" key="9">
    <source>
        <dbReference type="EMBL" id="KAK3009730.1"/>
    </source>
</evidence>
<dbReference type="NCBIfam" id="TIGR01623">
    <property type="entry name" value="put_zinc_LRP1"/>
    <property type="match status" value="1"/>
</dbReference>
<keyword evidence="3" id="KW-0479">Metal-binding</keyword>
<reference evidence="9" key="1">
    <citation type="submission" date="2022-12" db="EMBL/GenBank/DDBJ databases">
        <title>Draft genome assemblies for two species of Escallonia (Escalloniales).</title>
        <authorList>
            <person name="Chanderbali A."/>
            <person name="Dervinis C."/>
            <person name="Anghel I."/>
            <person name="Soltis D."/>
            <person name="Soltis P."/>
            <person name="Zapata F."/>
        </authorList>
    </citation>
    <scope>NUCLEOTIDE SEQUENCE</scope>
    <source>
        <strain evidence="9">UCBG64.0493</strain>
        <tissue evidence="9">Leaf</tissue>
    </source>
</reference>
<proteinExistence type="inferred from homology"/>
<dbReference type="InterPro" id="IPR007818">
    <property type="entry name" value="SHI"/>
</dbReference>
<dbReference type="GO" id="GO:0003700">
    <property type="term" value="F:DNA-binding transcription factor activity"/>
    <property type="evidence" value="ECO:0007669"/>
    <property type="project" value="InterPro"/>
</dbReference>
<dbReference type="GO" id="GO:0005634">
    <property type="term" value="C:nucleus"/>
    <property type="evidence" value="ECO:0007669"/>
    <property type="project" value="UniProtKB-SubCell"/>
</dbReference>
<evidence type="ECO:0000256" key="8">
    <source>
        <dbReference type="SAM" id="MobiDB-lite"/>
    </source>
</evidence>
<comment type="subcellular location">
    <subcellularLocation>
        <location evidence="1">Nucleus</location>
    </subcellularLocation>
</comment>
<dbReference type="InterPro" id="IPR006510">
    <property type="entry name" value="Znf_LRP1"/>
</dbReference>
<dbReference type="PANTHER" id="PTHR31604">
    <property type="entry name" value="PROTEIN LATERAL ROOT PRIMORDIUM 1"/>
    <property type="match status" value="1"/>
</dbReference>
<dbReference type="NCBIfam" id="TIGR01624">
    <property type="entry name" value="LRP1_Cterm"/>
    <property type="match status" value="1"/>
</dbReference>
<dbReference type="GO" id="GO:0046872">
    <property type="term" value="F:metal ion binding"/>
    <property type="evidence" value="ECO:0007669"/>
    <property type="project" value="UniProtKB-KW"/>
</dbReference>
<keyword evidence="6" id="KW-0010">Activator</keyword>
<organism evidence="9 10">
    <name type="scientific">Escallonia herrerae</name>
    <dbReference type="NCBI Taxonomy" id="1293975"/>
    <lineage>
        <taxon>Eukaryota</taxon>
        <taxon>Viridiplantae</taxon>
        <taxon>Streptophyta</taxon>
        <taxon>Embryophyta</taxon>
        <taxon>Tracheophyta</taxon>
        <taxon>Spermatophyta</taxon>
        <taxon>Magnoliopsida</taxon>
        <taxon>eudicotyledons</taxon>
        <taxon>Gunneridae</taxon>
        <taxon>Pentapetalae</taxon>
        <taxon>asterids</taxon>
        <taxon>campanulids</taxon>
        <taxon>Escalloniales</taxon>
        <taxon>Escalloniaceae</taxon>
        <taxon>Escallonia</taxon>
    </lineage>
</organism>
<dbReference type="InterPro" id="IPR006511">
    <property type="entry name" value="SHI_C"/>
</dbReference>
<gene>
    <name evidence="9" type="ORF">RJ639_013072</name>
</gene>
<dbReference type="Proteomes" id="UP001188597">
    <property type="component" value="Unassembled WGS sequence"/>
</dbReference>
<evidence type="ECO:0000313" key="10">
    <source>
        <dbReference type="Proteomes" id="UP001188597"/>
    </source>
</evidence>
<evidence type="ECO:0000256" key="1">
    <source>
        <dbReference type="ARBA" id="ARBA00004123"/>
    </source>
</evidence>
<evidence type="ECO:0000256" key="2">
    <source>
        <dbReference type="ARBA" id="ARBA00006911"/>
    </source>
</evidence>
<evidence type="ECO:0000256" key="5">
    <source>
        <dbReference type="ARBA" id="ARBA00023125"/>
    </source>
</evidence>
<protein>
    <submittedName>
        <fullName evidence="9">Uncharacterized protein</fullName>
    </submittedName>
</protein>
<keyword evidence="4" id="KW-0862">Zinc</keyword>
<dbReference type="GO" id="GO:0003677">
    <property type="term" value="F:DNA binding"/>
    <property type="evidence" value="ECO:0007669"/>
    <property type="project" value="UniProtKB-KW"/>
</dbReference>
<sequence length="356" mass="39429">MGKGYGFSLTVDEVGEVWRLQAREKMSGFFSLGGGGKQQHQDQDQQDINPASSLYLFKNEEIYNKGFELWQQYYQLHQQRLQQHQVQDHVDRVDDSSGTKLVIGSSSNSDEYTYRSGFGMMRPSGGSPGMNCQDCGNQAKKDCVHMRCRTCCKSRGLHCQTHVKSTWVPAAKRRERQQQLASLVVHPHHQSTEHHQQQQQQNQHLGLLMMRGAGENPKRQRENSSLARLPPHSSGLELGNFPAEVSSPAVFRCVKVSAMDDADEQYAYQTAVNIGGHVFKGILYDQGPESRYNTGTAGGGESSSQQPLNLITAATTSAAATTSNHPAVNLFDPSSLYPAPLNAFMAGTQFFPPPRP</sequence>
<feature type="region of interest" description="Disordered" evidence="8">
    <location>
        <begin position="178"/>
        <end position="203"/>
    </location>
</feature>
<accession>A0AA88VJ19</accession>
<dbReference type="PANTHER" id="PTHR31604:SF2">
    <property type="entry name" value="PROTEIN SHI RELATED SEQUENCE 7"/>
    <property type="match status" value="1"/>
</dbReference>
<dbReference type="Pfam" id="PF05142">
    <property type="entry name" value="DUF702"/>
    <property type="match status" value="1"/>
</dbReference>
<dbReference type="EMBL" id="JAVXUP010001616">
    <property type="protein sequence ID" value="KAK3009730.1"/>
    <property type="molecule type" value="Genomic_DNA"/>
</dbReference>
<keyword evidence="10" id="KW-1185">Reference proteome</keyword>
<keyword evidence="7" id="KW-0539">Nucleus</keyword>
<evidence type="ECO:0000256" key="4">
    <source>
        <dbReference type="ARBA" id="ARBA00022833"/>
    </source>
</evidence>
<evidence type="ECO:0000256" key="3">
    <source>
        <dbReference type="ARBA" id="ARBA00022723"/>
    </source>
</evidence>
<name>A0AA88VJ19_9ASTE</name>
<dbReference type="AlphaFoldDB" id="A0AA88VJ19"/>
<dbReference type="GO" id="GO:0045893">
    <property type="term" value="P:positive regulation of DNA-templated transcription"/>
    <property type="evidence" value="ECO:0007669"/>
    <property type="project" value="TreeGrafter"/>
</dbReference>
<keyword evidence="5" id="KW-0238">DNA-binding</keyword>
<evidence type="ECO:0000256" key="6">
    <source>
        <dbReference type="ARBA" id="ARBA00023159"/>
    </source>
</evidence>
<comment type="similarity">
    <text evidence="2">Belongs to the SHI protein family.</text>
</comment>
<comment type="caution">
    <text evidence="9">The sequence shown here is derived from an EMBL/GenBank/DDBJ whole genome shotgun (WGS) entry which is preliminary data.</text>
</comment>
<evidence type="ECO:0000256" key="7">
    <source>
        <dbReference type="ARBA" id="ARBA00023242"/>
    </source>
</evidence>